<evidence type="ECO:0000313" key="8">
    <source>
        <dbReference type="Proteomes" id="UP000037939"/>
    </source>
</evidence>
<dbReference type="GO" id="GO:0009424">
    <property type="term" value="C:bacterial-type flagellum hook"/>
    <property type="evidence" value="ECO:0007669"/>
    <property type="project" value="InterPro"/>
</dbReference>
<dbReference type="InterPro" id="IPR046358">
    <property type="entry name" value="Flagellin_C"/>
</dbReference>
<dbReference type="RefSeq" id="WP_053936578.1">
    <property type="nucleotide sequence ID" value="NZ_LAQT01000002.1"/>
</dbReference>
<dbReference type="Gene3D" id="1.20.1330.10">
    <property type="entry name" value="f41 fragment of flagellin, N-terminal domain"/>
    <property type="match status" value="2"/>
</dbReference>
<dbReference type="Pfam" id="PF00700">
    <property type="entry name" value="Flagellin_C"/>
    <property type="match status" value="1"/>
</dbReference>
<feature type="domain" description="Flagellin C-terminal" evidence="6">
    <location>
        <begin position="385"/>
        <end position="466"/>
    </location>
</feature>
<evidence type="ECO:0000256" key="4">
    <source>
        <dbReference type="ARBA" id="ARBA00023143"/>
    </source>
</evidence>
<evidence type="ECO:0000313" key="7">
    <source>
        <dbReference type="EMBL" id="KPC54810.1"/>
    </source>
</evidence>
<dbReference type="PANTHER" id="PTHR42792">
    <property type="entry name" value="FLAGELLIN"/>
    <property type="match status" value="1"/>
</dbReference>
<dbReference type="InterPro" id="IPR013384">
    <property type="entry name" value="Flagell_FlgL"/>
</dbReference>
<evidence type="ECO:0000256" key="3">
    <source>
        <dbReference type="ARBA" id="ARBA00005709"/>
    </source>
</evidence>
<dbReference type="InterPro" id="IPR001492">
    <property type="entry name" value="Flagellin"/>
</dbReference>
<gene>
    <name evidence="7" type="primary">flgL</name>
    <name evidence="7" type="ORF">WG78_04535</name>
</gene>
<keyword evidence="7" id="KW-0966">Cell projection</keyword>
<evidence type="ECO:0000256" key="2">
    <source>
        <dbReference type="ARBA" id="ARBA00004613"/>
    </source>
</evidence>
<organism evidence="7 8">
    <name type="scientific">Amantichitinum ursilacus</name>
    <dbReference type="NCBI Taxonomy" id="857265"/>
    <lineage>
        <taxon>Bacteria</taxon>
        <taxon>Pseudomonadati</taxon>
        <taxon>Pseudomonadota</taxon>
        <taxon>Betaproteobacteria</taxon>
        <taxon>Neisseriales</taxon>
        <taxon>Chitinibacteraceae</taxon>
        <taxon>Amantichitinum</taxon>
    </lineage>
</organism>
<evidence type="ECO:0000256" key="1">
    <source>
        <dbReference type="ARBA" id="ARBA00004365"/>
    </source>
</evidence>
<keyword evidence="7" id="KW-0969">Cilium</keyword>
<name>A0A0N0GQP0_9NEIS</name>
<dbReference type="EMBL" id="LAQT01000002">
    <property type="protein sequence ID" value="KPC54810.1"/>
    <property type="molecule type" value="Genomic_DNA"/>
</dbReference>
<dbReference type="AlphaFoldDB" id="A0A0N0GQP0"/>
<comment type="subcellular location">
    <subcellularLocation>
        <location evidence="1">Bacterial flagellum</location>
    </subcellularLocation>
    <subcellularLocation>
        <location evidence="2">Secreted</location>
    </subcellularLocation>
</comment>
<keyword evidence="8" id="KW-1185">Reference proteome</keyword>
<comment type="caution">
    <text evidence="7">The sequence shown here is derived from an EMBL/GenBank/DDBJ whole genome shotgun (WGS) entry which is preliminary data.</text>
</comment>
<dbReference type="InterPro" id="IPR001029">
    <property type="entry name" value="Flagellin_N"/>
</dbReference>
<evidence type="ECO:0000259" key="6">
    <source>
        <dbReference type="Pfam" id="PF00700"/>
    </source>
</evidence>
<dbReference type="PANTHER" id="PTHR42792:SF1">
    <property type="entry name" value="FLAGELLAR HOOK-ASSOCIATED PROTEIN 3"/>
    <property type="match status" value="1"/>
</dbReference>
<dbReference type="Pfam" id="PF00669">
    <property type="entry name" value="Flagellin_N"/>
    <property type="match status" value="1"/>
</dbReference>
<keyword evidence="7" id="KW-0282">Flagellum</keyword>
<reference evidence="7 8" key="1">
    <citation type="submission" date="2015-07" db="EMBL/GenBank/DDBJ databases">
        <title>Draft genome sequence of the Amantichitinum ursilacus IGB-41, a new chitin-degrading bacterium.</title>
        <authorList>
            <person name="Kirstahler P."/>
            <person name="Guenther M."/>
            <person name="Grumaz C."/>
            <person name="Rupp S."/>
            <person name="Zibek S."/>
            <person name="Sohn K."/>
        </authorList>
    </citation>
    <scope>NUCLEOTIDE SEQUENCE [LARGE SCALE GENOMIC DNA]</scope>
    <source>
        <strain evidence="7 8">IGB-41</strain>
    </source>
</reference>
<proteinExistence type="inferred from homology"/>
<protein>
    <submittedName>
        <fullName evidence="7">Flagellar hook-associated protein 3</fullName>
    </submittedName>
</protein>
<feature type="domain" description="Flagellin N-terminal" evidence="5">
    <location>
        <begin position="22"/>
        <end position="138"/>
    </location>
</feature>
<dbReference type="GO" id="GO:0071973">
    <property type="term" value="P:bacterial-type flagellum-dependent cell motility"/>
    <property type="evidence" value="ECO:0007669"/>
    <property type="project" value="InterPro"/>
</dbReference>
<evidence type="ECO:0000259" key="5">
    <source>
        <dbReference type="Pfam" id="PF00669"/>
    </source>
</evidence>
<dbReference type="GO" id="GO:0005198">
    <property type="term" value="F:structural molecule activity"/>
    <property type="evidence" value="ECO:0007669"/>
    <property type="project" value="InterPro"/>
</dbReference>
<dbReference type="STRING" id="857265.WG78_04535"/>
<accession>A0A0N0GQP0</accession>
<sequence>MRVASSTLYNLGTSSLNDLYYQQTQLQQQLSTGRKMLSPSDDPIAASRALYITQSASIVTQFTTNSNSANTSLQNQTSALASVASTIQDIQSLAVQAGNPTLTSAEKQIINTSLNSSYQQLMGLANTTDGSGLYLFSGFAGGTKPFTETGFGNVTYNGDQGQRQIQISASRNLPVSSDGSSVFQNIKDGNGTFSTAAAATNSGTGLVSAGEVLDKAKWNTAANVKNFSVKFNSITNTADPSGKPIVNYDIVDNRQTLTDGTTNPNYNHSMIDGYDYTAGDRTAAAGVNPYPRSYTDGGDIVFSAQSTDPAPAAGATLPVPGWDFGVKMSITGTPADGDTFNVDASQNQDIFSTIAQFSSALNSYTTSTSGADQTKFQNALNGVMSNLNNALQNVLSANASTGAWQNEITAVQTINSSVSLNYSQTLSGLQDLDYASAISGFSQNQTLLEAARQTYSKIQGNSLFQYIS</sequence>
<dbReference type="NCBIfam" id="TIGR02550">
    <property type="entry name" value="flagell_flgL"/>
    <property type="match status" value="1"/>
</dbReference>
<comment type="similarity">
    <text evidence="3">Belongs to the bacterial flagellin family.</text>
</comment>
<dbReference type="Proteomes" id="UP000037939">
    <property type="component" value="Unassembled WGS sequence"/>
</dbReference>
<dbReference type="SUPFAM" id="SSF64518">
    <property type="entry name" value="Phase 1 flagellin"/>
    <property type="match status" value="1"/>
</dbReference>
<dbReference type="PATRIC" id="fig|857265.3.peg.930"/>
<dbReference type="OrthoDB" id="9768249at2"/>
<dbReference type="GO" id="GO:0005576">
    <property type="term" value="C:extracellular region"/>
    <property type="evidence" value="ECO:0007669"/>
    <property type="project" value="UniProtKB-SubCell"/>
</dbReference>
<keyword evidence="4" id="KW-0975">Bacterial flagellum</keyword>